<evidence type="ECO:0008006" key="4">
    <source>
        <dbReference type="Google" id="ProtNLM"/>
    </source>
</evidence>
<gene>
    <name evidence="2" type="ORF">SAMN05660642_02579</name>
</gene>
<evidence type="ECO:0000313" key="3">
    <source>
        <dbReference type="Proteomes" id="UP000198680"/>
    </source>
</evidence>
<sequence length="168" mass="17515">MNRRDLLVLAAGLAVATWLVVRAGYGSLPALRWWLPVPLGVLALAEALGARTLRARLAAQRDRRPPAERGSAPVRPVEPMLVARLAVLAQASAYVGAAFVGTWVGVLLYVGPAVPRLQTAGSDAVTGVVGVVCSAALAAAALWLESVCRIPRDPSSSSGRHRGQEPSP</sequence>
<proteinExistence type="predicted"/>
<organism evidence="2 3">
    <name type="scientific">Geodermatophilus siccatus</name>
    <dbReference type="NCBI Taxonomy" id="1137991"/>
    <lineage>
        <taxon>Bacteria</taxon>
        <taxon>Bacillati</taxon>
        <taxon>Actinomycetota</taxon>
        <taxon>Actinomycetes</taxon>
        <taxon>Geodermatophilales</taxon>
        <taxon>Geodermatophilaceae</taxon>
        <taxon>Geodermatophilus</taxon>
    </lineage>
</organism>
<evidence type="ECO:0000313" key="2">
    <source>
        <dbReference type="EMBL" id="SDM49262.1"/>
    </source>
</evidence>
<feature type="transmembrane region" description="Helical" evidence="1">
    <location>
        <begin position="124"/>
        <end position="144"/>
    </location>
</feature>
<keyword evidence="1" id="KW-1133">Transmembrane helix</keyword>
<accession>A0A1G9TNN9</accession>
<keyword evidence="3" id="KW-1185">Reference proteome</keyword>
<feature type="transmembrane region" description="Helical" evidence="1">
    <location>
        <begin position="85"/>
        <end position="112"/>
    </location>
</feature>
<dbReference type="EMBL" id="FNHE01000006">
    <property type="protein sequence ID" value="SDM49262.1"/>
    <property type="molecule type" value="Genomic_DNA"/>
</dbReference>
<dbReference type="Pfam" id="PF11377">
    <property type="entry name" value="DUF3180"/>
    <property type="match status" value="1"/>
</dbReference>
<feature type="transmembrane region" description="Helical" evidence="1">
    <location>
        <begin position="33"/>
        <end position="53"/>
    </location>
</feature>
<dbReference type="STRING" id="1137991.SAMN05660642_02579"/>
<keyword evidence="1" id="KW-0472">Membrane</keyword>
<name>A0A1G9TNN9_9ACTN</name>
<reference evidence="3" key="1">
    <citation type="submission" date="2016-10" db="EMBL/GenBank/DDBJ databases">
        <authorList>
            <person name="Varghese N."/>
            <person name="Submissions S."/>
        </authorList>
    </citation>
    <scope>NUCLEOTIDE SEQUENCE [LARGE SCALE GENOMIC DNA]</scope>
    <source>
        <strain evidence="3">DSM 45419</strain>
    </source>
</reference>
<dbReference type="RefSeq" id="WP_245700378.1">
    <property type="nucleotide sequence ID" value="NZ_FNHE01000006.1"/>
</dbReference>
<dbReference type="AlphaFoldDB" id="A0A1G9TNN9"/>
<dbReference type="InterPro" id="IPR021517">
    <property type="entry name" value="DUF3180"/>
</dbReference>
<evidence type="ECO:0000256" key="1">
    <source>
        <dbReference type="SAM" id="Phobius"/>
    </source>
</evidence>
<protein>
    <recommendedName>
        <fullName evidence="4">DUF3180 domain-containing protein</fullName>
    </recommendedName>
</protein>
<dbReference type="Proteomes" id="UP000198680">
    <property type="component" value="Unassembled WGS sequence"/>
</dbReference>
<keyword evidence="1" id="KW-0812">Transmembrane</keyword>